<evidence type="ECO:0000256" key="6">
    <source>
        <dbReference type="ARBA" id="ARBA00023012"/>
    </source>
</evidence>
<evidence type="ECO:0000256" key="2">
    <source>
        <dbReference type="ARBA" id="ARBA00012438"/>
    </source>
</evidence>
<feature type="signal peptide" evidence="9">
    <location>
        <begin position="1"/>
        <end position="26"/>
    </location>
</feature>
<comment type="caution">
    <text evidence="11">The sequence shown here is derived from an EMBL/GenBank/DDBJ whole genome shotgun (WGS) entry which is preliminary data.</text>
</comment>
<keyword evidence="4" id="KW-0808">Transferase</keyword>
<evidence type="ECO:0000256" key="9">
    <source>
        <dbReference type="SAM" id="SignalP"/>
    </source>
</evidence>
<evidence type="ECO:0000259" key="10">
    <source>
        <dbReference type="PROSITE" id="PS50109"/>
    </source>
</evidence>
<dbReference type="Gene3D" id="1.10.287.130">
    <property type="match status" value="1"/>
</dbReference>
<dbReference type="SUPFAM" id="SSF47384">
    <property type="entry name" value="Homodimeric domain of signal transducing histidine kinase"/>
    <property type="match status" value="1"/>
</dbReference>
<dbReference type="InterPro" id="IPR004358">
    <property type="entry name" value="Sig_transdc_His_kin-like_C"/>
</dbReference>
<feature type="compositionally biased region" description="Low complexity" evidence="8">
    <location>
        <begin position="892"/>
        <end position="902"/>
    </location>
</feature>
<proteinExistence type="predicted"/>
<gene>
    <name evidence="11" type="ORF">ABFZ84_07070</name>
</gene>
<keyword evidence="6" id="KW-0902">Two-component regulatory system</keyword>
<dbReference type="Pfam" id="PF12860">
    <property type="entry name" value="PAS_7"/>
    <property type="match status" value="2"/>
</dbReference>
<protein>
    <recommendedName>
        <fullName evidence="2">histidine kinase</fullName>
        <ecNumber evidence="2">2.7.13.3</ecNumber>
    </recommendedName>
</protein>
<feature type="chain" id="PRO_5045257311" description="histidine kinase" evidence="9">
    <location>
        <begin position="27"/>
        <end position="902"/>
    </location>
</feature>
<dbReference type="Gene3D" id="3.30.565.10">
    <property type="entry name" value="Histidine kinase-like ATPase, C-terminal domain"/>
    <property type="match status" value="1"/>
</dbReference>
<dbReference type="Pfam" id="PF00512">
    <property type="entry name" value="HisKA"/>
    <property type="match status" value="1"/>
</dbReference>
<dbReference type="InterPro" id="IPR035965">
    <property type="entry name" value="PAS-like_dom_sf"/>
</dbReference>
<sequence length="902" mass="98489">MKLGAKFLWTSLLLSSVSAFPLNAAAQTVANDAASGGIDPLLAGAAGAIALAVAAVIWAFRVSDATRHQSLHWSEKLAEMEARLEKSDSVLSAHPGLVLVWEDDSASVSEEKWGKPKILGGPAALASLLSFSKDDQQEKAQPVDRLLNALGALPLQDDEAETPETLREKIKNLRAHGVAFSGNIVTPDGRSIEVDGRVAGGQVALWITDPAVRMAEDGAVIGAFRERATDLHGAHALLERSPVPAWRRNAKLELVWVNRAYAEIVEAPSVSDVIKQQTELDNTIKKLAASAASERKPNEGRAIINSRGERRVYRIVETPLHGSGDASLGGVAIDVTELDKSKTELRQQIEANQRTLDQIQTSVAIFGANQNLIYHNRAFQKLWDLDDAELSGRVYHGEILDNLRLAGHLPEPADYEIWKEHQLSLYTDGLSEPGSERLGDAPDEIWHLPDGRTVKVAKLRHPLGGVMVAFEDITEKVTLEAEFNTQIKVQKATLNNLAEGVAVFSGNGTLRLYNKAFQKLWRLDTRLLDSKPHIDIIVENLQKLAREADPSFDALRRCVASKSHEDRQPLNAQETRLADGRVLAIGTEPLPDGATLAHFLDITDSKEREKELKERNAILENADRLKSKFVDHVSYQLRTPLSTIIGFSEMLDGQMFGVLNDRQKDYIASIMSASYHLRDLINDIIDLAAIDAGKLDLSLNKTDIRALLENAATFAALKAEDTQVALKVDCPKDIGESEIDDKRIKQVLFNLLSNAFAYTGPGGAVTLGARRIDGTIKIWVADTGRGLSPTDQARAFDAFESRGPSAGAGLGLALVERFVKLHNGWVRMDSTEGQGVCVTCFLPEQAATIDLLPSDKEAPKNDEATSKTAEKPAKKKRTPRKTAAQRKKTSKKSASARPQAAE</sequence>
<organism evidence="11 12">
    <name type="scientific">Hyphococcus lacteus</name>
    <dbReference type="NCBI Taxonomy" id="3143536"/>
    <lineage>
        <taxon>Bacteria</taxon>
        <taxon>Pseudomonadati</taxon>
        <taxon>Pseudomonadota</taxon>
        <taxon>Alphaproteobacteria</taxon>
        <taxon>Parvularculales</taxon>
        <taxon>Parvularculaceae</taxon>
        <taxon>Hyphococcus</taxon>
    </lineage>
</organism>
<dbReference type="Proteomes" id="UP001560685">
    <property type="component" value="Unassembled WGS sequence"/>
</dbReference>
<evidence type="ECO:0000256" key="3">
    <source>
        <dbReference type="ARBA" id="ARBA00022553"/>
    </source>
</evidence>
<name>A0ABV3Z489_9PROT</name>
<evidence type="ECO:0000256" key="7">
    <source>
        <dbReference type="SAM" id="Coils"/>
    </source>
</evidence>
<feature type="compositionally biased region" description="Basic residues" evidence="8">
    <location>
        <begin position="873"/>
        <end position="891"/>
    </location>
</feature>
<dbReference type="SUPFAM" id="SSF55785">
    <property type="entry name" value="PYP-like sensor domain (PAS domain)"/>
    <property type="match status" value="2"/>
</dbReference>
<evidence type="ECO:0000256" key="4">
    <source>
        <dbReference type="ARBA" id="ARBA00022679"/>
    </source>
</evidence>
<dbReference type="InterPro" id="IPR005467">
    <property type="entry name" value="His_kinase_dom"/>
</dbReference>
<dbReference type="InterPro" id="IPR036890">
    <property type="entry name" value="HATPase_C_sf"/>
</dbReference>
<accession>A0ABV3Z489</accession>
<feature type="coiled-coil region" evidence="7">
    <location>
        <begin position="335"/>
        <end position="362"/>
    </location>
</feature>
<dbReference type="PANTHER" id="PTHR43711">
    <property type="entry name" value="TWO-COMPONENT HISTIDINE KINASE"/>
    <property type="match status" value="1"/>
</dbReference>
<dbReference type="PRINTS" id="PR00344">
    <property type="entry name" value="BCTRLSENSOR"/>
</dbReference>
<dbReference type="InterPro" id="IPR003661">
    <property type="entry name" value="HisK_dim/P_dom"/>
</dbReference>
<feature type="domain" description="Histidine kinase" evidence="10">
    <location>
        <begin position="632"/>
        <end position="846"/>
    </location>
</feature>
<feature type="compositionally biased region" description="Basic and acidic residues" evidence="8">
    <location>
        <begin position="853"/>
        <end position="872"/>
    </location>
</feature>
<keyword evidence="5" id="KW-0418">Kinase</keyword>
<dbReference type="RefSeq" id="WP_369313263.1">
    <property type="nucleotide sequence ID" value="NZ_JBEHZE010000001.1"/>
</dbReference>
<dbReference type="EMBL" id="JBEHZE010000001">
    <property type="protein sequence ID" value="MEX6633308.1"/>
    <property type="molecule type" value="Genomic_DNA"/>
</dbReference>
<evidence type="ECO:0000313" key="12">
    <source>
        <dbReference type="Proteomes" id="UP001560685"/>
    </source>
</evidence>
<evidence type="ECO:0000256" key="5">
    <source>
        <dbReference type="ARBA" id="ARBA00022777"/>
    </source>
</evidence>
<evidence type="ECO:0000313" key="11">
    <source>
        <dbReference type="EMBL" id="MEX6633308.1"/>
    </source>
</evidence>
<dbReference type="SMART" id="SM00388">
    <property type="entry name" value="HisKA"/>
    <property type="match status" value="1"/>
</dbReference>
<dbReference type="PANTHER" id="PTHR43711:SF31">
    <property type="entry name" value="HISTIDINE KINASE"/>
    <property type="match status" value="1"/>
</dbReference>
<comment type="catalytic activity">
    <reaction evidence="1">
        <text>ATP + protein L-histidine = ADP + protein N-phospho-L-histidine.</text>
        <dbReference type="EC" id="2.7.13.3"/>
    </reaction>
</comment>
<evidence type="ECO:0000256" key="8">
    <source>
        <dbReference type="SAM" id="MobiDB-lite"/>
    </source>
</evidence>
<dbReference type="CDD" id="cd00082">
    <property type="entry name" value="HisKA"/>
    <property type="match status" value="1"/>
</dbReference>
<dbReference type="InterPro" id="IPR003594">
    <property type="entry name" value="HATPase_dom"/>
</dbReference>
<keyword evidence="7" id="KW-0175">Coiled coil</keyword>
<dbReference type="InterPro" id="IPR036097">
    <property type="entry name" value="HisK_dim/P_sf"/>
</dbReference>
<feature type="region of interest" description="Disordered" evidence="8">
    <location>
        <begin position="851"/>
        <end position="902"/>
    </location>
</feature>
<dbReference type="Gene3D" id="3.30.450.20">
    <property type="entry name" value="PAS domain"/>
    <property type="match status" value="2"/>
</dbReference>
<keyword evidence="12" id="KW-1185">Reference proteome</keyword>
<keyword evidence="9" id="KW-0732">Signal</keyword>
<reference evidence="11 12" key="1">
    <citation type="submission" date="2024-05" db="EMBL/GenBank/DDBJ databases">
        <title>Three bacterial strains, DH-69, EH-24, and ECK-19 isolated from coastal sediments.</title>
        <authorList>
            <person name="Ye Y.-Q."/>
            <person name="Du Z.-J."/>
        </authorList>
    </citation>
    <scope>NUCLEOTIDE SEQUENCE [LARGE SCALE GENOMIC DNA]</scope>
    <source>
        <strain evidence="11 12">ECK-19</strain>
    </source>
</reference>
<dbReference type="PROSITE" id="PS50109">
    <property type="entry name" value="HIS_KIN"/>
    <property type="match status" value="1"/>
</dbReference>
<evidence type="ECO:0000256" key="1">
    <source>
        <dbReference type="ARBA" id="ARBA00000085"/>
    </source>
</evidence>
<dbReference type="SMART" id="SM00387">
    <property type="entry name" value="HATPase_c"/>
    <property type="match status" value="1"/>
</dbReference>
<dbReference type="Pfam" id="PF02518">
    <property type="entry name" value="HATPase_c"/>
    <property type="match status" value="1"/>
</dbReference>
<keyword evidence="3" id="KW-0597">Phosphoprotein</keyword>
<dbReference type="EC" id="2.7.13.3" evidence="2"/>
<dbReference type="SUPFAM" id="SSF55874">
    <property type="entry name" value="ATPase domain of HSP90 chaperone/DNA topoisomerase II/histidine kinase"/>
    <property type="match status" value="1"/>
</dbReference>
<dbReference type="InterPro" id="IPR050736">
    <property type="entry name" value="Sensor_HK_Regulatory"/>
</dbReference>